<dbReference type="GO" id="GO:0004497">
    <property type="term" value="F:monooxygenase activity"/>
    <property type="evidence" value="ECO:0007669"/>
    <property type="project" value="UniProtKB-KW"/>
</dbReference>
<protein>
    <submittedName>
        <fullName evidence="7">Monooxygenase</fullName>
    </submittedName>
</protein>
<dbReference type="Proteomes" id="UP000609879">
    <property type="component" value="Unassembled WGS sequence"/>
</dbReference>
<dbReference type="InterPro" id="IPR002938">
    <property type="entry name" value="FAD-bd"/>
</dbReference>
<gene>
    <name evidence="7" type="ORF">Ade02nite_53810</name>
</gene>
<dbReference type="PANTHER" id="PTHR47178:SF5">
    <property type="entry name" value="FAD-BINDING DOMAIN-CONTAINING PROTEIN"/>
    <property type="match status" value="1"/>
</dbReference>
<dbReference type="RefSeq" id="WP_203769679.1">
    <property type="nucleotide sequence ID" value="NZ_BAAABO010000029.1"/>
</dbReference>
<evidence type="ECO:0000313" key="7">
    <source>
        <dbReference type="EMBL" id="GID76740.1"/>
    </source>
</evidence>
<dbReference type="Gene3D" id="3.50.50.60">
    <property type="entry name" value="FAD/NAD(P)-binding domain"/>
    <property type="match status" value="2"/>
</dbReference>
<dbReference type="EMBL" id="BOMI01000107">
    <property type="protein sequence ID" value="GID76740.1"/>
    <property type="molecule type" value="Genomic_DNA"/>
</dbReference>
<dbReference type="InterPro" id="IPR036188">
    <property type="entry name" value="FAD/NAD-bd_sf"/>
</dbReference>
<feature type="region of interest" description="Disordered" evidence="5">
    <location>
        <begin position="142"/>
        <end position="190"/>
    </location>
</feature>
<keyword evidence="8" id="KW-1185">Reference proteome</keyword>
<dbReference type="PRINTS" id="PR00420">
    <property type="entry name" value="RNGMNOXGNASE"/>
</dbReference>
<dbReference type="Pfam" id="PF13450">
    <property type="entry name" value="NAD_binding_8"/>
    <property type="match status" value="1"/>
</dbReference>
<evidence type="ECO:0000256" key="3">
    <source>
        <dbReference type="ARBA" id="ARBA00023002"/>
    </source>
</evidence>
<accession>A0ABQ3YA80</accession>
<evidence type="ECO:0000256" key="5">
    <source>
        <dbReference type="SAM" id="MobiDB-lite"/>
    </source>
</evidence>
<evidence type="ECO:0000259" key="6">
    <source>
        <dbReference type="Pfam" id="PF01494"/>
    </source>
</evidence>
<feature type="compositionally biased region" description="Basic and acidic residues" evidence="5">
    <location>
        <begin position="158"/>
        <end position="168"/>
    </location>
</feature>
<evidence type="ECO:0000256" key="2">
    <source>
        <dbReference type="ARBA" id="ARBA00022827"/>
    </source>
</evidence>
<keyword evidence="4 7" id="KW-0503">Monooxygenase</keyword>
<proteinExistence type="predicted"/>
<keyword evidence="3" id="KW-0560">Oxidoreductase</keyword>
<dbReference type="SUPFAM" id="SSF51905">
    <property type="entry name" value="FAD/NAD(P)-binding domain"/>
    <property type="match status" value="1"/>
</dbReference>
<dbReference type="Pfam" id="PF01494">
    <property type="entry name" value="FAD_binding_3"/>
    <property type="match status" value="1"/>
</dbReference>
<evidence type="ECO:0000256" key="1">
    <source>
        <dbReference type="ARBA" id="ARBA00022630"/>
    </source>
</evidence>
<keyword evidence="2" id="KW-0274">FAD</keyword>
<evidence type="ECO:0000313" key="8">
    <source>
        <dbReference type="Proteomes" id="UP000609879"/>
    </source>
</evidence>
<organism evidence="7 8">
    <name type="scientific">Paractinoplanes deccanensis</name>
    <dbReference type="NCBI Taxonomy" id="113561"/>
    <lineage>
        <taxon>Bacteria</taxon>
        <taxon>Bacillati</taxon>
        <taxon>Actinomycetota</taxon>
        <taxon>Actinomycetes</taxon>
        <taxon>Micromonosporales</taxon>
        <taxon>Micromonosporaceae</taxon>
        <taxon>Paractinoplanes</taxon>
    </lineage>
</organism>
<evidence type="ECO:0000256" key="4">
    <source>
        <dbReference type="ARBA" id="ARBA00023033"/>
    </source>
</evidence>
<reference evidence="7 8" key="1">
    <citation type="submission" date="2021-01" db="EMBL/GenBank/DDBJ databases">
        <title>Whole genome shotgun sequence of Actinoplanes deccanensis NBRC 13994.</title>
        <authorList>
            <person name="Komaki H."/>
            <person name="Tamura T."/>
        </authorList>
    </citation>
    <scope>NUCLEOTIDE SEQUENCE [LARGE SCALE GENOMIC DNA]</scope>
    <source>
        <strain evidence="7 8">NBRC 13994</strain>
    </source>
</reference>
<comment type="caution">
    <text evidence="7">The sequence shown here is derived from an EMBL/GenBank/DDBJ whole genome shotgun (WGS) entry which is preliminary data.</text>
</comment>
<keyword evidence="1" id="KW-0285">Flavoprotein</keyword>
<feature type="domain" description="FAD-binding" evidence="6">
    <location>
        <begin position="335"/>
        <end position="404"/>
    </location>
</feature>
<sequence length="421" mass="44257">MRILIAGAGIGGLALAQALRRTGMDVSVYERDPSPRTRNQGYRIHIDPNGNAALRACLPPPVLDLARDTSGAQGDLVAFYTQELEQISAQVFPDVPSSDITNVDRETFRLALLSGLNITYGRTVTGYELTPAGRVRVFYEQRDPDPAPSAAEPVVGRGSREGGLRDPSEAGAAASGGSREGGLRGPSSAAAAVGGGVEEVDLLVGADGVGSAVRRQLVPSAALRDLGLRCLYGRMPLDGAALPPDFDRGFCWVSGTNGYGAGFAPVRFRTVTQTPDYLMTTLVAPASVLGSLALPSPSLWQICMDATATWHPAVRRLFEQADRTSFFPITLRAGTRVEPWTPGPVTLLGDAIHTMPPAGGVGANTALQDAALLAAELLSGKPLREAVAAYESVMLPRGFDTVDNSVRMIGQMVPQPSGRPS</sequence>
<dbReference type="PANTHER" id="PTHR47178">
    <property type="entry name" value="MONOOXYGENASE, FAD-BINDING"/>
    <property type="match status" value="1"/>
</dbReference>
<name>A0ABQ3YA80_9ACTN</name>